<organism evidence="2 3">
    <name type="scientific">Cnuella takakiae</name>
    <dbReference type="NCBI Taxonomy" id="1302690"/>
    <lineage>
        <taxon>Bacteria</taxon>
        <taxon>Pseudomonadati</taxon>
        <taxon>Bacteroidota</taxon>
        <taxon>Chitinophagia</taxon>
        <taxon>Chitinophagales</taxon>
        <taxon>Chitinophagaceae</taxon>
        <taxon>Cnuella</taxon>
    </lineage>
</organism>
<evidence type="ECO:0000256" key="1">
    <source>
        <dbReference type="SAM" id="MobiDB-lite"/>
    </source>
</evidence>
<feature type="compositionally biased region" description="Basic and acidic residues" evidence="1">
    <location>
        <begin position="1"/>
        <end position="17"/>
    </location>
</feature>
<feature type="region of interest" description="Disordered" evidence="1">
    <location>
        <begin position="1"/>
        <end position="64"/>
    </location>
</feature>
<evidence type="ECO:0000313" key="2">
    <source>
        <dbReference type="EMBL" id="SHF00986.1"/>
    </source>
</evidence>
<dbReference type="EMBL" id="FQUO01000004">
    <property type="protein sequence ID" value="SHF00986.1"/>
    <property type="molecule type" value="Genomic_DNA"/>
</dbReference>
<evidence type="ECO:0000313" key="3">
    <source>
        <dbReference type="Proteomes" id="UP000184368"/>
    </source>
</evidence>
<name>A0A1M4Y5T5_9BACT</name>
<keyword evidence="3" id="KW-1185">Reference proteome</keyword>
<dbReference type="Proteomes" id="UP000184368">
    <property type="component" value="Unassembled WGS sequence"/>
</dbReference>
<dbReference type="RefSeq" id="WP_143157236.1">
    <property type="nucleotide sequence ID" value="NZ_FQUO01000004.1"/>
</dbReference>
<proteinExistence type="predicted"/>
<dbReference type="AlphaFoldDB" id="A0A1M4Y5T5"/>
<gene>
    <name evidence="2" type="ORF">SAMN05444008_104162</name>
</gene>
<sequence>MENKPLKADPHDHHNQLPKDVLNTAQDPDSFRDPLEVEKEKDPNIERLTPQTNRQDQLPGKKDV</sequence>
<feature type="compositionally biased region" description="Basic and acidic residues" evidence="1">
    <location>
        <begin position="29"/>
        <end position="45"/>
    </location>
</feature>
<reference evidence="2 3" key="1">
    <citation type="submission" date="2016-11" db="EMBL/GenBank/DDBJ databases">
        <authorList>
            <person name="Jaros S."/>
            <person name="Januszkiewicz K."/>
            <person name="Wedrychowicz H."/>
        </authorList>
    </citation>
    <scope>NUCLEOTIDE SEQUENCE [LARGE SCALE GENOMIC DNA]</scope>
    <source>
        <strain evidence="2 3">DSM 26897</strain>
    </source>
</reference>
<accession>A0A1M4Y5T5</accession>
<protein>
    <submittedName>
        <fullName evidence="2">Uncharacterized protein</fullName>
    </submittedName>
</protein>